<feature type="compositionally biased region" description="Acidic residues" evidence="1">
    <location>
        <begin position="135"/>
        <end position="145"/>
    </location>
</feature>
<evidence type="ECO:0000313" key="2">
    <source>
        <dbReference type="EMBL" id="GMH46657.1"/>
    </source>
</evidence>
<evidence type="ECO:0000256" key="1">
    <source>
        <dbReference type="SAM" id="MobiDB-lite"/>
    </source>
</evidence>
<protein>
    <submittedName>
        <fullName evidence="2">Uncharacterized protein</fullName>
    </submittedName>
</protein>
<reference evidence="2" key="1">
    <citation type="submission" date="2022-07" db="EMBL/GenBank/DDBJ databases">
        <title>Genome analysis of Parmales, a sister group of diatoms, reveals the evolutionary specialization of diatoms from phago-mixotrophs to photoautotrophs.</title>
        <authorList>
            <person name="Ban H."/>
            <person name="Sato S."/>
            <person name="Yoshikawa S."/>
            <person name="Kazumasa Y."/>
            <person name="Nakamura Y."/>
            <person name="Ichinomiya M."/>
            <person name="Saitoh K."/>
            <person name="Sato N."/>
            <person name="Blanc-Mathieu R."/>
            <person name="Endo H."/>
            <person name="Kuwata A."/>
            <person name="Ogata H."/>
        </authorList>
    </citation>
    <scope>NUCLEOTIDE SEQUENCE</scope>
</reference>
<comment type="caution">
    <text evidence="2">The sequence shown here is derived from an EMBL/GenBank/DDBJ whole genome shotgun (WGS) entry which is preliminary data.</text>
</comment>
<organism evidence="2 3">
    <name type="scientific">Triparma retinervis</name>
    <dbReference type="NCBI Taxonomy" id="2557542"/>
    <lineage>
        <taxon>Eukaryota</taxon>
        <taxon>Sar</taxon>
        <taxon>Stramenopiles</taxon>
        <taxon>Ochrophyta</taxon>
        <taxon>Bolidophyceae</taxon>
        <taxon>Parmales</taxon>
        <taxon>Triparmaceae</taxon>
        <taxon>Triparma</taxon>
    </lineage>
</organism>
<keyword evidence="3" id="KW-1185">Reference proteome</keyword>
<feature type="compositionally biased region" description="Low complexity" evidence="1">
    <location>
        <begin position="174"/>
        <end position="193"/>
    </location>
</feature>
<gene>
    <name evidence="2" type="ORF">TrRE_jg6224</name>
</gene>
<dbReference type="Proteomes" id="UP001165082">
    <property type="component" value="Unassembled WGS sequence"/>
</dbReference>
<sequence length="193" mass="21586">MRIGQVIHGAHLSVSDFLFAKTDSVAGVFKKYMIHTYRNSDDEHYIALWKHVQPGGRIVEFLLDVRITSEDDSTVAATLHSIQDSNLPTRQASKTLTAHSTGTQRAWITNGKIGLKEYEHGQTLFTFTGEVRGELDEDEEGEDCEKDGATGEEESRSESEIEARKISPKQTPASISRFFTTTRSNTTLFSSDR</sequence>
<dbReference type="EMBL" id="BRXZ01001802">
    <property type="protein sequence ID" value="GMH46657.1"/>
    <property type="molecule type" value="Genomic_DNA"/>
</dbReference>
<accession>A0A9W6Z8D3</accession>
<feature type="region of interest" description="Disordered" evidence="1">
    <location>
        <begin position="132"/>
        <end position="193"/>
    </location>
</feature>
<name>A0A9W6Z8D3_9STRA</name>
<proteinExistence type="predicted"/>
<dbReference type="AlphaFoldDB" id="A0A9W6Z8D3"/>
<evidence type="ECO:0000313" key="3">
    <source>
        <dbReference type="Proteomes" id="UP001165082"/>
    </source>
</evidence>
<feature type="compositionally biased region" description="Basic and acidic residues" evidence="1">
    <location>
        <begin position="146"/>
        <end position="165"/>
    </location>
</feature>